<evidence type="ECO:0000256" key="5">
    <source>
        <dbReference type="ARBA" id="ARBA00043913"/>
    </source>
</evidence>
<keyword evidence="1 6" id="KW-0853">WD repeat</keyword>
<dbReference type="SMART" id="SM00320">
    <property type="entry name" value="WD40"/>
    <property type="match status" value="12"/>
</dbReference>
<evidence type="ECO:0000313" key="8">
    <source>
        <dbReference type="Proteomes" id="UP000824998"/>
    </source>
</evidence>
<dbReference type="PANTHER" id="PTHR22847:SF637">
    <property type="entry name" value="WD REPEAT DOMAIN 5B"/>
    <property type="match status" value="1"/>
</dbReference>
<dbReference type="OrthoDB" id="538223at2759"/>
<comment type="similarity">
    <text evidence="3">Belongs to the WD repeat MDV1/CAF4 family.</text>
</comment>
<feature type="repeat" description="WD" evidence="6">
    <location>
        <begin position="317"/>
        <end position="351"/>
    </location>
</feature>
<dbReference type="Proteomes" id="UP000824998">
    <property type="component" value="Unassembled WGS sequence"/>
</dbReference>
<accession>A0A9P7YG89</accession>
<dbReference type="CDD" id="cd00200">
    <property type="entry name" value="WD40"/>
    <property type="match status" value="1"/>
</dbReference>
<evidence type="ECO:0000256" key="4">
    <source>
        <dbReference type="ARBA" id="ARBA00039789"/>
    </source>
</evidence>
<dbReference type="PROSITE" id="PS50294">
    <property type="entry name" value="WD_REPEATS_REGION"/>
    <property type="match status" value="2"/>
</dbReference>
<reference evidence="7" key="1">
    <citation type="journal article" date="2021" name="IMA Fungus">
        <title>Genomic characterization of three marine fungi, including Emericellopsis atlantica sp. nov. with signatures of a generalist lifestyle and marine biomass degradation.</title>
        <authorList>
            <person name="Hagestad O.C."/>
            <person name="Hou L."/>
            <person name="Andersen J.H."/>
            <person name="Hansen E.H."/>
            <person name="Altermark B."/>
            <person name="Li C."/>
            <person name="Kuhnert E."/>
            <person name="Cox R.J."/>
            <person name="Crous P.W."/>
            <person name="Spatafora J.W."/>
            <person name="Lail K."/>
            <person name="Amirebrahimi M."/>
            <person name="Lipzen A."/>
            <person name="Pangilinan J."/>
            <person name="Andreopoulos W."/>
            <person name="Hayes R.D."/>
            <person name="Ng V."/>
            <person name="Grigoriev I.V."/>
            <person name="Jackson S.A."/>
            <person name="Sutton T.D.S."/>
            <person name="Dobson A.D.W."/>
            <person name="Rama T."/>
        </authorList>
    </citation>
    <scope>NUCLEOTIDE SEQUENCE</scope>
    <source>
        <strain evidence="7">TRa018bII</strain>
    </source>
</reference>
<evidence type="ECO:0000256" key="1">
    <source>
        <dbReference type="ARBA" id="ARBA00022574"/>
    </source>
</evidence>
<keyword evidence="8" id="KW-1185">Reference proteome</keyword>
<evidence type="ECO:0000256" key="3">
    <source>
        <dbReference type="ARBA" id="ARBA00038415"/>
    </source>
</evidence>
<dbReference type="InterPro" id="IPR015943">
    <property type="entry name" value="WD40/YVTN_repeat-like_dom_sf"/>
</dbReference>
<dbReference type="AlphaFoldDB" id="A0A9P7YG89"/>
<feature type="repeat" description="WD" evidence="6">
    <location>
        <begin position="359"/>
        <end position="392"/>
    </location>
</feature>
<organism evidence="7 8">
    <name type="scientific">Amylocarpus encephaloides</name>
    <dbReference type="NCBI Taxonomy" id="45428"/>
    <lineage>
        <taxon>Eukaryota</taxon>
        <taxon>Fungi</taxon>
        <taxon>Dikarya</taxon>
        <taxon>Ascomycota</taxon>
        <taxon>Pezizomycotina</taxon>
        <taxon>Leotiomycetes</taxon>
        <taxon>Helotiales</taxon>
        <taxon>Helotiales incertae sedis</taxon>
        <taxon>Amylocarpus</taxon>
    </lineage>
</organism>
<feature type="repeat" description="WD" evidence="6">
    <location>
        <begin position="63"/>
        <end position="104"/>
    </location>
</feature>
<dbReference type="SUPFAM" id="SSF50978">
    <property type="entry name" value="WD40 repeat-like"/>
    <property type="match status" value="2"/>
</dbReference>
<dbReference type="PROSITE" id="PS50082">
    <property type="entry name" value="WD_REPEATS_2"/>
    <property type="match status" value="4"/>
</dbReference>
<proteinExistence type="inferred from homology"/>
<evidence type="ECO:0000313" key="7">
    <source>
        <dbReference type="EMBL" id="KAG9232957.1"/>
    </source>
</evidence>
<dbReference type="PANTHER" id="PTHR22847">
    <property type="entry name" value="WD40 REPEAT PROTEIN"/>
    <property type="match status" value="1"/>
</dbReference>
<protein>
    <recommendedName>
        <fullName evidence="4">Mitochondrial division protein 1</fullName>
    </recommendedName>
</protein>
<keyword evidence="2" id="KW-0677">Repeat</keyword>
<dbReference type="GO" id="GO:1990234">
    <property type="term" value="C:transferase complex"/>
    <property type="evidence" value="ECO:0007669"/>
    <property type="project" value="UniProtKB-ARBA"/>
</dbReference>
<feature type="repeat" description="WD" evidence="6">
    <location>
        <begin position="443"/>
        <end position="485"/>
    </location>
</feature>
<dbReference type="Gene3D" id="2.130.10.10">
    <property type="entry name" value="YVTN repeat-like/Quinoprotein amine dehydrogenase"/>
    <property type="match status" value="4"/>
</dbReference>
<evidence type="ECO:0000256" key="6">
    <source>
        <dbReference type="PROSITE-ProRule" id="PRU00221"/>
    </source>
</evidence>
<name>A0A9P7YG89_9HELO</name>
<sequence length="590" mass="64575">VRVWDIVTGQPKYAWDALEGYIWSVAFSHDGRLVASGGERTFNSEDSTIRVWDCMTGKGVAELNEANGQVMAISFLPGRSEIASATHQGDVSVWEIEPEPRLRHSWATEPPACRSSFLVDGTQLACAFADGKVQIYQPETGALLTRLARCPSAIKELSFSSNGQALVCALEGNMVGFWSLREPQIFRSFDSGRTYSCAVAISSNGKIVAGSVGDGLRVYDAITAVSTSRDDTHRPEVTSVTFSPSGDILASSSKDSSYISVWNPSTGKLIQRLENNSINVEGTVFGPNGKLLAFISETSVSIWKKSDRGRWFSHGTLRGNKDKIKDVSFSSDSKLIASASRDGTVRLWTMDEPWKCHILERHNEPVNAICFSQDGHLLASVSVDREVNIIDLYARRLHNMNHGNLSFQVTAVALSPNRDMLAANLGKTSVAVWNISQNTHREFHGHRNAITSLAFSPDGKHLASSSNVEGSILIWDLQEWREAARLDVGDVQNDIVGFRHDGSCLKVNGGLLSLRDFPSGRLLLGSDPDTGRALCCDMRGGWILDCMEKTLRFPPSRSPISIDVFGDRVAVGDRDGYISIFKISSGQKLV</sequence>
<evidence type="ECO:0000256" key="2">
    <source>
        <dbReference type="ARBA" id="ARBA00022737"/>
    </source>
</evidence>
<comment type="caution">
    <text evidence="7">The sequence shown here is derived from an EMBL/GenBank/DDBJ whole genome shotgun (WGS) entry which is preliminary data.</text>
</comment>
<comment type="function">
    <text evidence="5">Involved in mitochondrial fission. Acts as an adapter protein required to form mitochondrial fission complexes. Formation of these complexes is required to promote constriction and fission of the mitochondrial compartment at a late step in mitochondrial division.</text>
</comment>
<feature type="non-terminal residue" evidence="7">
    <location>
        <position position="1"/>
    </location>
</feature>
<dbReference type="InterPro" id="IPR001680">
    <property type="entry name" value="WD40_rpt"/>
</dbReference>
<dbReference type="Pfam" id="PF00400">
    <property type="entry name" value="WD40"/>
    <property type="match status" value="5"/>
</dbReference>
<dbReference type="InterPro" id="IPR036322">
    <property type="entry name" value="WD40_repeat_dom_sf"/>
</dbReference>
<dbReference type="EMBL" id="MU251522">
    <property type="protein sequence ID" value="KAG9232957.1"/>
    <property type="molecule type" value="Genomic_DNA"/>
</dbReference>
<gene>
    <name evidence="7" type="ORF">BJ875DRAFT_379593</name>
</gene>